<comment type="caution">
    <text evidence="2">The sequence shown here is derived from an EMBL/GenBank/DDBJ whole genome shotgun (WGS) entry which is preliminary data.</text>
</comment>
<feature type="region of interest" description="Disordered" evidence="1">
    <location>
        <begin position="1"/>
        <end position="91"/>
    </location>
</feature>
<evidence type="ECO:0000313" key="2">
    <source>
        <dbReference type="EMBL" id="KAH0855046.1"/>
    </source>
</evidence>
<evidence type="ECO:0000256" key="1">
    <source>
        <dbReference type="SAM" id="MobiDB-lite"/>
    </source>
</evidence>
<sequence>MLNRDDPKAKEDSSSSVGGEETVMVPESGETSRDEVNPSTIDKSVSLGTEQSPRDADEREENAREKEEEKESSEKEEEEESREVEEDNEIE</sequence>
<feature type="compositionally biased region" description="Polar residues" evidence="1">
    <location>
        <begin position="37"/>
        <end position="51"/>
    </location>
</feature>
<feature type="compositionally biased region" description="Basic and acidic residues" evidence="1">
    <location>
        <begin position="1"/>
        <end position="13"/>
    </location>
</feature>
<name>A0ABQ7XGN5_BRANA</name>
<organism evidence="2 3">
    <name type="scientific">Brassica napus</name>
    <name type="common">Rape</name>
    <dbReference type="NCBI Taxonomy" id="3708"/>
    <lineage>
        <taxon>Eukaryota</taxon>
        <taxon>Viridiplantae</taxon>
        <taxon>Streptophyta</taxon>
        <taxon>Embryophyta</taxon>
        <taxon>Tracheophyta</taxon>
        <taxon>Spermatophyta</taxon>
        <taxon>Magnoliopsida</taxon>
        <taxon>eudicotyledons</taxon>
        <taxon>Gunneridae</taxon>
        <taxon>Pentapetalae</taxon>
        <taxon>rosids</taxon>
        <taxon>malvids</taxon>
        <taxon>Brassicales</taxon>
        <taxon>Brassicaceae</taxon>
        <taxon>Brassiceae</taxon>
        <taxon>Brassica</taxon>
    </lineage>
</organism>
<proteinExistence type="predicted"/>
<feature type="compositionally biased region" description="Basic and acidic residues" evidence="1">
    <location>
        <begin position="52"/>
        <end position="73"/>
    </location>
</feature>
<evidence type="ECO:0000313" key="3">
    <source>
        <dbReference type="Proteomes" id="UP000824890"/>
    </source>
</evidence>
<dbReference type="Proteomes" id="UP000824890">
    <property type="component" value="Unassembled WGS sequence"/>
</dbReference>
<dbReference type="EMBL" id="JAGKQM010000168">
    <property type="protein sequence ID" value="KAH0855046.1"/>
    <property type="molecule type" value="Genomic_DNA"/>
</dbReference>
<accession>A0ABQ7XGN5</accession>
<reference evidence="2 3" key="1">
    <citation type="submission" date="2021-05" db="EMBL/GenBank/DDBJ databases">
        <title>Genome Assembly of Synthetic Allotetraploid Brassica napus Reveals Homoeologous Exchanges between Subgenomes.</title>
        <authorList>
            <person name="Davis J.T."/>
        </authorList>
    </citation>
    <scope>NUCLEOTIDE SEQUENCE [LARGE SCALE GENOMIC DNA]</scope>
    <source>
        <strain evidence="3">cv. Da-Ae</strain>
        <tissue evidence="2">Seedling</tissue>
    </source>
</reference>
<gene>
    <name evidence="2" type="ORF">HID58_020526</name>
</gene>
<protein>
    <submittedName>
        <fullName evidence="2">Uncharacterized protein</fullName>
    </submittedName>
</protein>
<keyword evidence="3" id="KW-1185">Reference proteome</keyword>
<feature type="compositionally biased region" description="Acidic residues" evidence="1">
    <location>
        <begin position="74"/>
        <end position="91"/>
    </location>
</feature>